<protein>
    <submittedName>
        <fullName evidence="2">SDR family oxidoreductase</fullName>
    </submittedName>
</protein>
<dbReference type="InterPro" id="IPR036291">
    <property type="entry name" value="NAD(P)-bd_dom_sf"/>
</dbReference>
<dbReference type="Proteomes" id="UP001595823">
    <property type="component" value="Unassembled WGS sequence"/>
</dbReference>
<comment type="caution">
    <text evidence="2">The sequence shown here is derived from an EMBL/GenBank/DDBJ whole genome shotgun (WGS) entry which is preliminary data.</text>
</comment>
<comment type="similarity">
    <text evidence="1">Belongs to the short-chain dehydrogenases/reductases (SDR) family.</text>
</comment>
<organism evidence="2 3">
    <name type="scientific">Salininema proteolyticum</name>
    <dbReference type="NCBI Taxonomy" id="1607685"/>
    <lineage>
        <taxon>Bacteria</taxon>
        <taxon>Bacillati</taxon>
        <taxon>Actinomycetota</taxon>
        <taxon>Actinomycetes</taxon>
        <taxon>Glycomycetales</taxon>
        <taxon>Glycomycetaceae</taxon>
        <taxon>Salininema</taxon>
    </lineage>
</organism>
<accession>A0ABV8U415</accession>
<dbReference type="PANTHER" id="PTHR42808">
    <property type="entry name" value="HYDROXYSTEROID DEHYDROGENASE-LIKE PROTEIN 2"/>
    <property type="match status" value="1"/>
</dbReference>
<evidence type="ECO:0000313" key="2">
    <source>
        <dbReference type="EMBL" id="MFC4337854.1"/>
    </source>
</evidence>
<dbReference type="InterPro" id="IPR020904">
    <property type="entry name" value="Sc_DH/Rdtase_CS"/>
</dbReference>
<dbReference type="PROSITE" id="PS00061">
    <property type="entry name" value="ADH_SHORT"/>
    <property type="match status" value="1"/>
</dbReference>
<dbReference type="Gene3D" id="3.40.50.720">
    <property type="entry name" value="NAD(P)-binding Rossmann-like Domain"/>
    <property type="match status" value="1"/>
</dbReference>
<sequence length="277" mass="29279">MIDTALLKDKTAFVSGASRGIGKAIAVALAKSGVNVALFAKTGEPHPKLPGTIYETAREVEAAGAGALPIVGDIRDEDSVQEAVDRTASQFGGIDILVNNASALNLSTLGEMEVKRYDLIQQINARGTYVATHAALPHLRESSHAHVLTLSPPLNTDPKWFAMGPYTMSKYGMTIMTLGVSVSEGENGVAANCLWPKTTIATAAVEFGLGGQDMMERSRTVDLMSDAALAVLSRKPADHTGRAMLAEDVMAENGVTDLAKYAAVEGNTDFQPDLYVD</sequence>
<evidence type="ECO:0000313" key="3">
    <source>
        <dbReference type="Proteomes" id="UP001595823"/>
    </source>
</evidence>
<dbReference type="SUPFAM" id="SSF51735">
    <property type="entry name" value="NAD(P)-binding Rossmann-fold domains"/>
    <property type="match status" value="1"/>
</dbReference>
<reference evidence="3" key="1">
    <citation type="journal article" date="2019" name="Int. J. Syst. Evol. Microbiol.">
        <title>The Global Catalogue of Microorganisms (GCM) 10K type strain sequencing project: providing services to taxonomists for standard genome sequencing and annotation.</title>
        <authorList>
            <consortium name="The Broad Institute Genomics Platform"/>
            <consortium name="The Broad Institute Genome Sequencing Center for Infectious Disease"/>
            <person name="Wu L."/>
            <person name="Ma J."/>
        </authorList>
    </citation>
    <scope>NUCLEOTIDE SEQUENCE [LARGE SCALE GENOMIC DNA]</scope>
    <source>
        <strain evidence="3">IBRC-M 10908</strain>
    </source>
</reference>
<name>A0ABV8U415_9ACTN</name>
<dbReference type="InterPro" id="IPR002347">
    <property type="entry name" value="SDR_fam"/>
</dbReference>
<keyword evidence="3" id="KW-1185">Reference proteome</keyword>
<dbReference type="Pfam" id="PF00106">
    <property type="entry name" value="adh_short"/>
    <property type="match status" value="1"/>
</dbReference>
<proteinExistence type="inferred from homology"/>
<dbReference type="NCBIfam" id="NF006133">
    <property type="entry name" value="PRK08278.1"/>
    <property type="match status" value="1"/>
</dbReference>
<dbReference type="InterPro" id="IPR051935">
    <property type="entry name" value="HSDL2"/>
</dbReference>
<dbReference type="EMBL" id="JBHSDK010000061">
    <property type="protein sequence ID" value="MFC4337854.1"/>
    <property type="molecule type" value="Genomic_DNA"/>
</dbReference>
<dbReference type="PRINTS" id="PR00081">
    <property type="entry name" value="GDHRDH"/>
</dbReference>
<gene>
    <name evidence="2" type="ORF">ACFPET_21915</name>
</gene>
<evidence type="ECO:0000256" key="1">
    <source>
        <dbReference type="ARBA" id="ARBA00006484"/>
    </source>
</evidence>
<dbReference type="PANTHER" id="PTHR42808:SF3">
    <property type="entry name" value="HYDROXYSTEROID DEHYDROGENASE-LIKE PROTEIN 2"/>
    <property type="match status" value="1"/>
</dbReference>
<dbReference type="RefSeq" id="WP_380625257.1">
    <property type="nucleotide sequence ID" value="NZ_JBHSDK010000061.1"/>
</dbReference>